<organism evidence="2 3">
    <name type="scientific">Durusdinium trenchii</name>
    <dbReference type="NCBI Taxonomy" id="1381693"/>
    <lineage>
        <taxon>Eukaryota</taxon>
        <taxon>Sar</taxon>
        <taxon>Alveolata</taxon>
        <taxon>Dinophyceae</taxon>
        <taxon>Suessiales</taxon>
        <taxon>Symbiodiniaceae</taxon>
        <taxon>Durusdinium</taxon>
    </lineage>
</organism>
<dbReference type="EMBL" id="CAXAMN010011396">
    <property type="protein sequence ID" value="CAK9035162.1"/>
    <property type="molecule type" value="Genomic_DNA"/>
</dbReference>
<evidence type="ECO:0000313" key="3">
    <source>
        <dbReference type="Proteomes" id="UP001642484"/>
    </source>
</evidence>
<sequence length="136" mass="15474">VDLTGDDDAEKTPKAKPSAKKSQKPSELEGSPKTTLTELEKAAAAAKAHYEELSFIDEKTGRIVAQPKQVRRPNLEPTMRAIDTEDPSKDLEFAQLPGQEELKKFETPEFEEDGSKPWKPLMECLQKRIYQCREWE</sequence>
<protein>
    <submittedName>
        <fullName evidence="2">Uncharacterized protein</fullName>
    </submittedName>
</protein>
<name>A0ABP0L8Q8_9DINO</name>
<feature type="non-terminal residue" evidence="2">
    <location>
        <position position="1"/>
    </location>
</feature>
<gene>
    <name evidence="2" type="ORF">CCMP2556_LOCUS19798</name>
</gene>
<comment type="caution">
    <text evidence="2">The sequence shown here is derived from an EMBL/GenBank/DDBJ whole genome shotgun (WGS) entry which is preliminary data.</text>
</comment>
<feature type="non-terminal residue" evidence="2">
    <location>
        <position position="136"/>
    </location>
</feature>
<proteinExistence type="predicted"/>
<evidence type="ECO:0000256" key="1">
    <source>
        <dbReference type="SAM" id="MobiDB-lite"/>
    </source>
</evidence>
<feature type="region of interest" description="Disordered" evidence="1">
    <location>
        <begin position="1"/>
        <end position="34"/>
    </location>
</feature>
<dbReference type="Proteomes" id="UP001642484">
    <property type="component" value="Unassembled WGS sequence"/>
</dbReference>
<keyword evidence="3" id="KW-1185">Reference proteome</keyword>
<accession>A0ABP0L8Q8</accession>
<evidence type="ECO:0000313" key="2">
    <source>
        <dbReference type="EMBL" id="CAK9035162.1"/>
    </source>
</evidence>
<reference evidence="2 3" key="1">
    <citation type="submission" date="2024-02" db="EMBL/GenBank/DDBJ databases">
        <authorList>
            <person name="Chen Y."/>
            <person name="Shah S."/>
            <person name="Dougan E. K."/>
            <person name="Thang M."/>
            <person name="Chan C."/>
        </authorList>
    </citation>
    <scope>NUCLEOTIDE SEQUENCE [LARGE SCALE GENOMIC DNA]</scope>
</reference>